<dbReference type="PANTHER" id="PTHR43591:SF24">
    <property type="entry name" value="2-METHOXY-6-POLYPRENYL-1,4-BENZOQUINOL METHYLASE, MITOCHONDRIAL"/>
    <property type="match status" value="1"/>
</dbReference>
<dbReference type="AlphaFoldDB" id="A0A402BI83"/>
<name>A0A402BI83_9CHLR</name>
<dbReference type="SUPFAM" id="SSF53335">
    <property type="entry name" value="S-adenosyl-L-methionine-dependent methyltransferases"/>
    <property type="match status" value="1"/>
</dbReference>
<accession>A0A402BI83</accession>
<dbReference type="InterPro" id="IPR041698">
    <property type="entry name" value="Methyltransf_25"/>
</dbReference>
<feature type="domain" description="Methyltransferase" evidence="1">
    <location>
        <begin position="74"/>
        <end position="164"/>
    </location>
</feature>
<proteinExistence type="predicted"/>
<dbReference type="Pfam" id="PF13649">
    <property type="entry name" value="Methyltransf_25"/>
    <property type="match status" value="1"/>
</dbReference>
<dbReference type="CDD" id="cd02440">
    <property type="entry name" value="AdoMet_MTases"/>
    <property type="match status" value="1"/>
</dbReference>
<dbReference type="InterPro" id="IPR029063">
    <property type="entry name" value="SAM-dependent_MTases_sf"/>
</dbReference>
<comment type="caution">
    <text evidence="2">The sequence shown here is derived from an EMBL/GenBank/DDBJ whole genome shotgun (WGS) entry which is preliminary data.</text>
</comment>
<dbReference type="EMBL" id="BIFT01000002">
    <property type="protein sequence ID" value="GCE31118.1"/>
    <property type="molecule type" value="Genomic_DNA"/>
</dbReference>
<dbReference type="GO" id="GO:0008168">
    <property type="term" value="F:methyltransferase activity"/>
    <property type="evidence" value="ECO:0007669"/>
    <property type="project" value="TreeGrafter"/>
</dbReference>
<gene>
    <name evidence="2" type="ORF">KDA_66020</name>
</gene>
<dbReference type="PANTHER" id="PTHR43591">
    <property type="entry name" value="METHYLTRANSFERASE"/>
    <property type="match status" value="1"/>
</dbReference>
<dbReference type="Proteomes" id="UP000287171">
    <property type="component" value="Unassembled WGS sequence"/>
</dbReference>
<evidence type="ECO:0000259" key="1">
    <source>
        <dbReference type="Pfam" id="PF13649"/>
    </source>
</evidence>
<reference evidence="3" key="1">
    <citation type="submission" date="2018-12" db="EMBL/GenBank/DDBJ databases">
        <title>Tengunoibacter tsumagoiensis gen. nov., sp. nov., Dictyobacter kobayashii sp. nov., D. alpinus sp. nov., and D. joshuensis sp. nov. and description of Dictyobacteraceae fam. nov. within the order Ktedonobacterales isolated from Tengu-no-mugimeshi.</title>
        <authorList>
            <person name="Wang C.M."/>
            <person name="Zheng Y."/>
            <person name="Sakai Y."/>
            <person name="Toyoda A."/>
            <person name="Minakuchi Y."/>
            <person name="Abe K."/>
            <person name="Yokota A."/>
            <person name="Yabe S."/>
        </authorList>
    </citation>
    <scope>NUCLEOTIDE SEQUENCE [LARGE SCALE GENOMIC DNA]</scope>
    <source>
        <strain evidence="3">Uno16</strain>
    </source>
</reference>
<dbReference type="Gene3D" id="3.40.50.150">
    <property type="entry name" value="Vaccinia Virus protein VP39"/>
    <property type="match status" value="1"/>
</dbReference>
<protein>
    <recommendedName>
        <fullName evidence="1">Methyltransferase domain-containing protein</fullName>
    </recommendedName>
</protein>
<evidence type="ECO:0000313" key="3">
    <source>
        <dbReference type="Proteomes" id="UP000287171"/>
    </source>
</evidence>
<sequence length="293" mass="32493">MFGFRPGKQATSDRAVWGVAGGKGMLSGSSSIPYRCSKNANEIKRLDFQHFILRTALGGNYLAPIGVTQQPHMILDVGSGTNFWGCEIARDFPETKIYGLDIELVTRADMPANYRLIQGDIRQDLPFAPGTFDYIHQRFLISSLTAQEWPIVISRLLHIAIPGGWIELVDASGEQLTSMGPMTAQLMENMAQLATMNRSELLPASAIDELLQAAGAINVHKKVVKLPVGKWGGRIGSLMATNLTAVLQSFKEVCMAYFHYSSDYFDGCLSSAMQEWDEYHLQYPIYICFGQKL</sequence>
<organism evidence="2 3">
    <name type="scientific">Dictyobacter alpinus</name>
    <dbReference type="NCBI Taxonomy" id="2014873"/>
    <lineage>
        <taxon>Bacteria</taxon>
        <taxon>Bacillati</taxon>
        <taxon>Chloroflexota</taxon>
        <taxon>Ktedonobacteria</taxon>
        <taxon>Ktedonobacterales</taxon>
        <taxon>Dictyobacteraceae</taxon>
        <taxon>Dictyobacter</taxon>
    </lineage>
</organism>
<evidence type="ECO:0000313" key="2">
    <source>
        <dbReference type="EMBL" id="GCE31118.1"/>
    </source>
</evidence>
<keyword evidence="3" id="KW-1185">Reference proteome</keyword>